<name>A0A518G4V7_9BACT</name>
<keyword evidence="3" id="KW-1185">Reference proteome</keyword>
<gene>
    <name evidence="2" type="ORF">Q31a_19400</name>
</gene>
<accession>A0A518G4V7</accession>
<dbReference type="EMBL" id="CP036298">
    <property type="protein sequence ID" value="QDV23637.1"/>
    <property type="molecule type" value="Genomic_DNA"/>
</dbReference>
<dbReference type="KEGG" id="ahel:Q31a_19400"/>
<evidence type="ECO:0000256" key="1">
    <source>
        <dbReference type="SAM" id="MobiDB-lite"/>
    </source>
</evidence>
<dbReference type="Proteomes" id="UP000318017">
    <property type="component" value="Chromosome"/>
</dbReference>
<evidence type="ECO:0000313" key="2">
    <source>
        <dbReference type="EMBL" id="QDV23637.1"/>
    </source>
</evidence>
<protein>
    <submittedName>
        <fullName evidence="2">Uncharacterized protein</fullName>
    </submittedName>
</protein>
<sequence>MALNALPQPLTLDRRGRLQEIGWDGRRGFPKHLPGRGQARAQSQVVRQGPGREEVLQSTSDSLGTLFARSLSVQSTLNTYTQFYGDGNG</sequence>
<organism evidence="2 3">
    <name type="scientific">Aureliella helgolandensis</name>
    <dbReference type="NCBI Taxonomy" id="2527968"/>
    <lineage>
        <taxon>Bacteria</taxon>
        <taxon>Pseudomonadati</taxon>
        <taxon>Planctomycetota</taxon>
        <taxon>Planctomycetia</taxon>
        <taxon>Pirellulales</taxon>
        <taxon>Pirellulaceae</taxon>
        <taxon>Aureliella</taxon>
    </lineage>
</organism>
<proteinExistence type="predicted"/>
<evidence type="ECO:0000313" key="3">
    <source>
        <dbReference type="Proteomes" id="UP000318017"/>
    </source>
</evidence>
<reference evidence="2 3" key="1">
    <citation type="submission" date="2019-02" db="EMBL/GenBank/DDBJ databases">
        <title>Deep-cultivation of Planctomycetes and their phenomic and genomic characterization uncovers novel biology.</title>
        <authorList>
            <person name="Wiegand S."/>
            <person name="Jogler M."/>
            <person name="Boedeker C."/>
            <person name="Pinto D."/>
            <person name="Vollmers J."/>
            <person name="Rivas-Marin E."/>
            <person name="Kohn T."/>
            <person name="Peeters S.H."/>
            <person name="Heuer A."/>
            <person name="Rast P."/>
            <person name="Oberbeckmann S."/>
            <person name="Bunk B."/>
            <person name="Jeske O."/>
            <person name="Meyerdierks A."/>
            <person name="Storesund J.E."/>
            <person name="Kallscheuer N."/>
            <person name="Luecker S."/>
            <person name="Lage O.M."/>
            <person name="Pohl T."/>
            <person name="Merkel B.J."/>
            <person name="Hornburger P."/>
            <person name="Mueller R.-W."/>
            <person name="Bruemmer F."/>
            <person name="Labrenz M."/>
            <person name="Spormann A.M."/>
            <person name="Op den Camp H."/>
            <person name="Overmann J."/>
            <person name="Amann R."/>
            <person name="Jetten M.S.M."/>
            <person name="Mascher T."/>
            <person name="Medema M.H."/>
            <person name="Devos D.P."/>
            <person name="Kaster A.-K."/>
            <person name="Ovreas L."/>
            <person name="Rohde M."/>
            <person name="Galperin M.Y."/>
            <person name="Jogler C."/>
        </authorList>
    </citation>
    <scope>NUCLEOTIDE SEQUENCE [LARGE SCALE GENOMIC DNA]</scope>
    <source>
        <strain evidence="2 3">Q31a</strain>
    </source>
</reference>
<dbReference type="AlphaFoldDB" id="A0A518G4V7"/>
<feature type="region of interest" description="Disordered" evidence="1">
    <location>
        <begin position="25"/>
        <end position="52"/>
    </location>
</feature>